<keyword evidence="3 6" id="KW-0812">Transmembrane</keyword>
<proteinExistence type="inferred from homology"/>
<protein>
    <recommendedName>
        <fullName evidence="6">Tetraspanin</fullName>
    </recommendedName>
</protein>
<feature type="transmembrane region" description="Helical" evidence="6">
    <location>
        <begin position="93"/>
        <end position="115"/>
    </location>
</feature>
<comment type="subcellular location">
    <subcellularLocation>
        <location evidence="1 6">Membrane</location>
        <topology evidence="1 6">Multi-pass membrane protein</topology>
    </subcellularLocation>
</comment>
<evidence type="ECO:0000256" key="2">
    <source>
        <dbReference type="ARBA" id="ARBA00006840"/>
    </source>
</evidence>
<dbReference type="SUPFAM" id="SSF48652">
    <property type="entry name" value="Tetraspanin"/>
    <property type="match status" value="1"/>
</dbReference>
<name>W5MBK6_LEPOC</name>
<reference evidence="8" key="1">
    <citation type="submission" date="2011-12" db="EMBL/GenBank/DDBJ databases">
        <title>The Draft Genome of Lepisosteus oculatus.</title>
        <authorList>
            <consortium name="The Broad Institute Genome Assembly &amp; Analysis Group"/>
            <consortium name="Computational R&amp;D Group"/>
            <consortium name="and Sequencing Platform"/>
            <person name="Di Palma F."/>
            <person name="Alfoldi J."/>
            <person name="Johnson J."/>
            <person name="Berlin A."/>
            <person name="Gnerre S."/>
            <person name="Jaffe D."/>
            <person name="MacCallum I."/>
            <person name="Young S."/>
            <person name="Walker B.J."/>
            <person name="Lander E.S."/>
            <person name="Lindblad-Toh K."/>
        </authorList>
    </citation>
    <scope>NUCLEOTIDE SEQUENCE [LARGE SCALE GENOMIC DNA]</scope>
</reference>
<dbReference type="EMBL" id="AHAT01019516">
    <property type="status" value="NOT_ANNOTATED_CDS"/>
    <property type="molecule type" value="Genomic_DNA"/>
</dbReference>
<keyword evidence="4 6" id="KW-1133">Transmembrane helix</keyword>
<dbReference type="OMA" id="VVYIFEC"/>
<dbReference type="CDD" id="cd03156">
    <property type="entry name" value="uroplakin_I_like_LEL"/>
    <property type="match status" value="1"/>
</dbReference>
<feature type="transmembrane region" description="Helical" evidence="6">
    <location>
        <begin position="17"/>
        <end position="42"/>
    </location>
</feature>
<dbReference type="Ensembl" id="ENSLOCT00000005773.1">
    <property type="protein sequence ID" value="ENSLOCP00000005765.1"/>
    <property type="gene ID" value="ENSLOCG00000004802.1"/>
</dbReference>
<evidence type="ECO:0000313" key="7">
    <source>
        <dbReference type="Ensembl" id="ENSLOCP00000005765.1"/>
    </source>
</evidence>
<dbReference type="Proteomes" id="UP000018468">
    <property type="component" value="Linkage group LG24"/>
</dbReference>
<feature type="transmembrane region" description="Helical" evidence="6">
    <location>
        <begin position="229"/>
        <end position="256"/>
    </location>
</feature>
<dbReference type="GeneTree" id="ENSGT00940000160881"/>
<dbReference type="InParanoid" id="W5MBK6"/>
<evidence type="ECO:0000256" key="3">
    <source>
        <dbReference type="ARBA" id="ARBA00022692"/>
    </source>
</evidence>
<dbReference type="eggNOG" id="KOG3882">
    <property type="taxonomic scope" value="Eukaryota"/>
</dbReference>
<evidence type="ECO:0000313" key="8">
    <source>
        <dbReference type="Proteomes" id="UP000018468"/>
    </source>
</evidence>
<dbReference type="InterPro" id="IPR018499">
    <property type="entry name" value="Tetraspanin/Peripherin"/>
</dbReference>
<evidence type="ECO:0000256" key="1">
    <source>
        <dbReference type="ARBA" id="ARBA00004141"/>
    </source>
</evidence>
<dbReference type="PANTHER" id="PTHR47110">
    <property type="entry name" value="TESTIS-SPECIFIC EXPRESSED PROTEIN 55"/>
    <property type="match status" value="1"/>
</dbReference>
<dbReference type="PRINTS" id="PR00259">
    <property type="entry name" value="TMFOUR"/>
</dbReference>
<feature type="transmembrane region" description="Helical" evidence="6">
    <location>
        <begin position="62"/>
        <end position="86"/>
    </location>
</feature>
<keyword evidence="8" id="KW-1185">Reference proteome</keyword>
<dbReference type="FunCoup" id="W5MBK6">
    <property type="interactions" value="553"/>
</dbReference>
<dbReference type="PIRSF" id="PIRSF002419">
    <property type="entry name" value="Tetraspanin"/>
    <property type="match status" value="1"/>
</dbReference>
<dbReference type="Pfam" id="PF00335">
    <property type="entry name" value="Tetraspanin"/>
    <property type="match status" value="1"/>
</dbReference>
<dbReference type="PANTHER" id="PTHR47110:SF2">
    <property type="entry name" value="UROPLAKIN-1B"/>
    <property type="match status" value="1"/>
</dbReference>
<evidence type="ECO:0000256" key="5">
    <source>
        <dbReference type="ARBA" id="ARBA00023136"/>
    </source>
</evidence>
<accession>W5MBK6</accession>
<sequence length="258" mass="29157">AVLQAAMSEGRGSTLMMALLVAGNLFLALCGLALYAVAIWVATDGYRLYPLSAVSGKDDIFAGSWIAIFTGFAFFCAAVYGVFAALRESRAMMLLYLVLMLVIYIFEAASAITAATHRDYLVGNSNLIKKQMLTYYADDSDPGRQVTTTWNRVMLEVNCCGTDGPLDWISYNSTFRSKFPTQEYPWPLNCCKRKDNFEVLNLDACRIGDWNYMNYKGCFDHIEFVFNQYAWAICWYGFAVLMFVLPLMLLAMVYYLKL</sequence>
<dbReference type="InterPro" id="IPR000301">
    <property type="entry name" value="Tetraspanin_animals"/>
</dbReference>
<dbReference type="STRING" id="7918.ENSLOCP00000005765"/>
<reference evidence="7" key="2">
    <citation type="submission" date="2025-08" db="UniProtKB">
        <authorList>
            <consortium name="Ensembl"/>
        </authorList>
    </citation>
    <scope>IDENTIFICATION</scope>
</reference>
<dbReference type="InterPro" id="IPR008952">
    <property type="entry name" value="Tetraspanin_EC2_sf"/>
</dbReference>
<evidence type="ECO:0000256" key="6">
    <source>
        <dbReference type="RuleBase" id="RU361218"/>
    </source>
</evidence>
<dbReference type="Gene3D" id="1.10.1450.10">
    <property type="entry name" value="Tetraspanin"/>
    <property type="match status" value="1"/>
</dbReference>
<dbReference type="AlphaFoldDB" id="W5MBK6"/>
<organism evidence="7 8">
    <name type="scientific">Lepisosteus oculatus</name>
    <name type="common">Spotted gar</name>
    <dbReference type="NCBI Taxonomy" id="7918"/>
    <lineage>
        <taxon>Eukaryota</taxon>
        <taxon>Metazoa</taxon>
        <taxon>Chordata</taxon>
        <taxon>Craniata</taxon>
        <taxon>Vertebrata</taxon>
        <taxon>Euteleostomi</taxon>
        <taxon>Actinopterygii</taxon>
        <taxon>Neopterygii</taxon>
        <taxon>Holostei</taxon>
        <taxon>Semionotiformes</taxon>
        <taxon>Lepisosteidae</taxon>
        <taxon>Lepisosteus</taxon>
    </lineage>
</organism>
<reference evidence="7" key="3">
    <citation type="submission" date="2025-09" db="UniProtKB">
        <authorList>
            <consortium name="Ensembl"/>
        </authorList>
    </citation>
    <scope>IDENTIFICATION</scope>
</reference>
<dbReference type="Bgee" id="ENSLOCG00000004802">
    <property type="expression patterns" value="Expressed in ovary and 6 other cell types or tissues"/>
</dbReference>
<evidence type="ECO:0000256" key="4">
    <source>
        <dbReference type="ARBA" id="ARBA00022989"/>
    </source>
</evidence>
<dbReference type="GO" id="GO:0005886">
    <property type="term" value="C:plasma membrane"/>
    <property type="evidence" value="ECO:0000318"/>
    <property type="project" value="GO_Central"/>
</dbReference>
<comment type="similarity">
    <text evidence="2 6">Belongs to the tetraspanin (TM4SF) family.</text>
</comment>
<keyword evidence="5 6" id="KW-0472">Membrane</keyword>
<dbReference type="HOGENOM" id="CLU_088971_1_0_1"/>